<dbReference type="Proteomes" id="UP001437256">
    <property type="component" value="Unassembled WGS sequence"/>
</dbReference>
<comment type="cofactor">
    <cofactor evidence="1">
        <name>heme</name>
        <dbReference type="ChEBI" id="CHEBI:30413"/>
    </cofactor>
</comment>
<keyword evidence="12" id="KW-0472">Membrane</keyword>
<dbReference type="InterPro" id="IPR036396">
    <property type="entry name" value="Cyt_P450_sf"/>
</dbReference>
<evidence type="ECO:0000256" key="7">
    <source>
        <dbReference type="ARBA" id="ARBA00022723"/>
    </source>
</evidence>
<keyword evidence="11" id="KW-0503">Monooxygenase</keyword>
<evidence type="ECO:0000256" key="12">
    <source>
        <dbReference type="ARBA" id="ARBA00023136"/>
    </source>
</evidence>
<dbReference type="InterPro" id="IPR002401">
    <property type="entry name" value="Cyt_P450_E_grp-I"/>
</dbReference>
<keyword evidence="9 14" id="KW-0560">Oxidoreductase</keyword>
<evidence type="ECO:0000256" key="1">
    <source>
        <dbReference type="ARBA" id="ARBA00001971"/>
    </source>
</evidence>
<reference evidence="14 15" key="1">
    <citation type="submission" date="2024-05" db="EMBL/GenBank/DDBJ databases">
        <title>A draft genome resource for the thread blight pathogen Marasmius tenuissimus strain MS-2.</title>
        <authorList>
            <person name="Yulfo-Soto G.E."/>
            <person name="Baruah I.K."/>
            <person name="Amoako-Attah I."/>
            <person name="Bukari Y."/>
            <person name="Meinhardt L.W."/>
            <person name="Bailey B.A."/>
            <person name="Cohen S.P."/>
        </authorList>
    </citation>
    <scope>NUCLEOTIDE SEQUENCE [LARGE SCALE GENOMIC DNA]</scope>
    <source>
        <strain evidence="14 15">MS-2</strain>
    </source>
</reference>
<dbReference type="EMBL" id="JBBXMP010000032">
    <property type="protein sequence ID" value="KAL0066771.1"/>
    <property type="molecule type" value="Genomic_DNA"/>
</dbReference>
<evidence type="ECO:0000256" key="13">
    <source>
        <dbReference type="ARBA" id="ARBA00023180"/>
    </source>
</evidence>
<comment type="caution">
    <text evidence="14">The sequence shown here is derived from an EMBL/GenBank/DDBJ whole genome shotgun (WGS) entry which is preliminary data.</text>
</comment>
<keyword evidence="13" id="KW-0325">Glycoprotein</keyword>
<evidence type="ECO:0000256" key="5">
    <source>
        <dbReference type="ARBA" id="ARBA00022617"/>
    </source>
</evidence>
<gene>
    <name evidence="14" type="primary">CYP2J2</name>
    <name evidence="14" type="ORF">AAF712_006162</name>
</gene>
<evidence type="ECO:0000256" key="6">
    <source>
        <dbReference type="ARBA" id="ARBA00022692"/>
    </source>
</evidence>
<dbReference type="Gene3D" id="1.10.630.10">
    <property type="entry name" value="Cytochrome P450"/>
    <property type="match status" value="1"/>
</dbReference>
<keyword evidence="8" id="KW-1133">Transmembrane helix</keyword>
<keyword evidence="10" id="KW-0408">Iron</keyword>
<dbReference type="EC" id="1.14.14.1" evidence="14"/>
<keyword evidence="7" id="KW-0479">Metal-binding</keyword>
<keyword evidence="15" id="KW-1185">Reference proteome</keyword>
<evidence type="ECO:0000313" key="14">
    <source>
        <dbReference type="EMBL" id="KAL0066771.1"/>
    </source>
</evidence>
<evidence type="ECO:0000256" key="4">
    <source>
        <dbReference type="ARBA" id="ARBA00010617"/>
    </source>
</evidence>
<dbReference type="SUPFAM" id="SSF48264">
    <property type="entry name" value="Cytochrome P450"/>
    <property type="match status" value="1"/>
</dbReference>
<dbReference type="GO" id="GO:0016712">
    <property type="term" value="F:oxidoreductase activity, acting on paired donors, with incorporation or reduction of molecular oxygen, reduced flavin or flavoprotein as one donor, and incorporation of one atom of oxygen"/>
    <property type="evidence" value="ECO:0007669"/>
    <property type="project" value="UniProtKB-EC"/>
</dbReference>
<sequence length="146" mass="16786">MNCYFVKHQGFRAQDSEQFVISSICGTNFVIFSTCGKLSREQPRRACSILLYPETQRKAQAEIDRVVGDGRSPDLREHELLDYMEAILREVQRWQPVSGSGGPCYIDVDDEYRGYELSIIMTNAGQSSTTRRSEIYPDPYTFNPER</sequence>
<comment type="similarity">
    <text evidence="4">Belongs to the cytochrome P450 family.</text>
</comment>
<accession>A0ABR2ZYG6</accession>
<evidence type="ECO:0000256" key="8">
    <source>
        <dbReference type="ARBA" id="ARBA00022989"/>
    </source>
</evidence>
<organism evidence="14 15">
    <name type="scientific">Marasmius tenuissimus</name>
    <dbReference type="NCBI Taxonomy" id="585030"/>
    <lineage>
        <taxon>Eukaryota</taxon>
        <taxon>Fungi</taxon>
        <taxon>Dikarya</taxon>
        <taxon>Basidiomycota</taxon>
        <taxon>Agaricomycotina</taxon>
        <taxon>Agaricomycetes</taxon>
        <taxon>Agaricomycetidae</taxon>
        <taxon>Agaricales</taxon>
        <taxon>Marasmiineae</taxon>
        <taxon>Marasmiaceae</taxon>
        <taxon>Marasmius</taxon>
    </lineage>
</organism>
<evidence type="ECO:0000256" key="10">
    <source>
        <dbReference type="ARBA" id="ARBA00023004"/>
    </source>
</evidence>
<comment type="subcellular location">
    <subcellularLocation>
        <location evidence="2">Membrane</location>
        <topology evidence="2">Single-pass membrane protein</topology>
    </subcellularLocation>
</comment>
<keyword evidence="6" id="KW-0812">Transmembrane</keyword>
<evidence type="ECO:0000256" key="9">
    <source>
        <dbReference type="ARBA" id="ARBA00023002"/>
    </source>
</evidence>
<keyword evidence="5" id="KW-0349">Heme</keyword>
<protein>
    <submittedName>
        <fullName evidence="14">Cytochrome P450 2J2</fullName>
        <ecNumber evidence="14">1.14.14.1</ecNumber>
    </submittedName>
</protein>
<proteinExistence type="inferred from homology"/>
<evidence type="ECO:0000256" key="3">
    <source>
        <dbReference type="ARBA" id="ARBA00005179"/>
    </source>
</evidence>
<dbReference type="InterPro" id="IPR050364">
    <property type="entry name" value="Cytochrome_P450_fung"/>
</dbReference>
<evidence type="ECO:0000313" key="15">
    <source>
        <dbReference type="Proteomes" id="UP001437256"/>
    </source>
</evidence>
<dbReference type="PRINTS" id="PR00463">
    <property type="entry name" value="EP450I"/>
</dbReference>
<dbReference type="PANTHER" id="PTHR46300:SF2">
    <property type="entry name" value="CYTOCHROME P450 MONOOXYGENASE ALNH-RELATED"/>
    <property type="match status" value="1"/>
</dbReference>
<dbReference type="PANTHER" id="PTHR46300">
    <property type="entry name" value="P450, PUTATIVE (EUROFUNG)-RELATED-RELATED"/>
    <property type="match status" value="1"/>
</dbReference>
<evidence type="ECO:0000256" key="2">
    <source>
        <dbReference type="ARBA" id="ARBA00004167"/>
    </source>
</evidence>
<evidence type="ECO:0000256" key="11">
    <source>
        <dbReference type="ARBA" id="ARBA00023033"/>
    </source>
</evidence>
<dbReference type="Pfam" id="PF00067">
    <property type="entry name" value="p450"/>
    <property type="match status" value="1"/>
</dbReference>
<name>A0ABR2ZYG6_9AGAR</name>
<dbReference type="InterPro" id="IPR001128">
    <property type="entry name" value="Cyt_P450"/>
</dbReference>
<comment type="pathway">
    <text evidence="3">Secondary metabolite biosynthesis.</text>
</comment>